<dbReference type="SUPFAM" id="SSF47616">
    <property type="entry name" value="GST C-terminal domain-like"/>
    <property type="match status" value="1"/>
</dbReference>
<evidence type="ECO:0000313" key="4">
    <source>
        <dbReference type="EMBL" id="KAL1839244.1"/>
    </source>
</evidence>
<feature type="compositionally biased region" description="Basic and acidic residues" evidence="1">
    <location>
        <begin position="126"/>
        <end position="137"/>
    </location>
</feature>
<dbReference type="Gene3D" id="3.40.30.10">
    <property type="entry name" value="Glutaredoxin"/>
    <property type="match status" value="1"/>
</dbReference>
<gene>
    <name evidence="4" type="ORF">VTJ49DRAFT_1722</name>
</gene>
<dbReference type="Gene3D" id="1.20.1050.10">
    <property type="match status" value="1"/>
</dbReference>
<feature type="compositionally biased region" description="Low complexity" evidence="1">
    <location>
        <begin position="142"/>
        <end position="151"/>
    </location>
</feature>
<dbReference type="InterPro" id="IPR054416">
    <property type="entry name" value="GST_UstS-like_C"/>
</dbReference>
<dbReference type="InterPro" id="IPR004045">
    <property type="entry name" value="Glutathione_S-Trfase_N"/>
</dbReference>
<evidence type="ECO:0000259" key="2">
    <source>
        <dbReference type="Pfam" id="PF13409"/>
    </source>
</evidence>
<dbReference type="InterPro" id="IPR036249">
    <property type="entry name" value="Thioredoxin-like_sf"/>
</dbReference>
<evidence type="ECO:0000313" key="5">
    <source>
        <dbReference type="Proteomes" id="UP001583172"/>
    </source>
</evidence>
<sequence length="447" mass="50778">MRPDLLPPLQIPQTYSSRPVLLGKYRYPTRPDQPVFFHTPSYSYLTYKPLPPPPSSRRLVDFDDIDVFKFYHPCVLPPSPIVVPTRPNTEPAELPGCLANPPPYSQRDDGGAGAEDQTRETNSNEAEIRVPNGERGDNSAVSQPSSPGSSGHAIASPSPLQPPQRRRPPLLDWDIRSSVRYDRVPPQSTTTSTEGRSKQGELNMSEPIILFDIPSREPRRCWTLNPWKTRMLLNFKGLDYRTEWLEYPEIHPRLEPHLPPNPGPNAVPYTIPTIRLPSGEYVMDSRVIAERIEALYPTPSARLDSAALARLYDLMPRLMAAIRPIFSVRVPKYILSEASQEYWYRTRGERVGMPVEEFAAKNPEKECWDRADEVVKEVTGMLTEGGGPFFLGEEVSYADFVWGGLLIFLKRQGEEEVYGELLRRSGDGEVHERFLKALEPWTKRDSE</sequence>
<dbReference type="Pfam" id="PF22041">
    <property type="entry name" value="GST_C_7"/>
    <property type="match status" value="1"/>
</dbReference>
<comment type="caution">
    <text evidence="4">The sequence shown here is derived from an EMBL/GenBank/DDBJ whole genome shotgun (WGS) entry which is preliminary data.</text>
</comment>
<dbReference type="SUPFAM" id="SSF52833">
    <property type="entry name" value="Thioredoxin-like"/>
    <property type="match status" value="1"/>
</dbReference>
<protein>
    <recommendedName>
        <fullName evidence="6">GST N-terminal domain-containing protein</fullName>
    </recommendedName>
</protein>
<feature type="domain" description="Glutathione S-transferase UstS-like C-terminal" evidence="3">
    <location>
        <begin position="319"/>
        <end position="441"/>
    </location>
</feature>
<proteinExistence type="predicted"/>
<feature type="domain" description="GST N-terminal" evidence="2">
    <location>
        <begin position="226"/>
        <end position="294"/>
    </location>
</feature>
<feature type="compositionally biased region" description="Basic and acidic residues" evidence="1">
    <location>
        <begin position="173"/>
        <end position="183"/>
    </location>
</feature>
<reference evidence="4 5" key="1">
    <citation type="journal article" date="2024" name="Commun. Biol.">
        <title>Comparative genomic analysis of thermophilic fungi reveals convergent evolutionary adaptations and gene losses.</title>
        <authorList>
            <person name="Steindorff A.S."/>
            <person name="Aguilar-Pontes M.V."/>
            <person name="Robinson A.J."/>
            <person name="Andreopoulos B."/>
            <person name="LaButti K."/>
            <person name="Kuo A."/>
            <person name="Mondo S."/>
            <person name="Riley R."/>
            <person name="Otillar R."/>
            <person name="Haridas S."/>
            <person name="Lipzen A."/>
            <person name="Grimwood J."/>
            <person name="Schmutz J."/>
            <person name="Clum A."/>
            <person name="Reid I.D."/>
            <person name="Moisan M.C."/>
            <person name="Butler G."/>
            <person name="Nguyen T.T.M."/>
            <person name="Dewar K."/>
            <person name="Conant G."/>
            <person name="Drula E."/>
            <person name="Henrissat B."/>
            <person name="Hansel C."/>
            <person name="Singer S."/>
            <person name="Hutchinson M.I."/>
            <person name="de Vries R.P."/>
            <person name="Natvig D.O."/>
            <person name="Powell A.J."/>
            <person name="Tsang A."/>
            <person name="Grigoriev I.V."/>
        </authorList>
    </citation>
    <scope>NUCLEOTIDE SEQUENCE [LARGE SCALE GENOMIC DNA]</scope>
    <source>
        <strain evidence="4 5">CBS 620.91</strain>
    </source>
</reference>
<dbReference type="Proteomes" id="UP001583172">
    <property type="component" value="Unassembled WGS sequence"/>
</dbReference>
<dbReference type="InterPro" id="IPR036282">
    <property type="entry name" value="Glutathione-S-Trfase_C_sf"/>
</dbReference>
<evidence type="ECO:0000259" key="3">
    <source>
        <dbReference type="Pfam" id="PF22041"/>
    </source>
</evidence>
<keyword evidence="5" id="KW-1185">Reference proteome</keyword>
<feature type="region of interest" description="Disordered" evidence="1">
    <location>
        <begin position="86"/>
        <end position="203"/>
    </location>
</feature>
<organism evidence="4 5">
    <name type="scientific">Humicola insolens</name>
    <name type="common">Soft-rot fungus</name>
    <dbReference type="NCBI Taxonomy" id="85995"/>
    <lineage>
        <taxon>Eukaryota</taxon>
        <taxon>Fungi</taxon>
        <taxon>Dikarya</taxon>
        <taxon>Ascomycota</taxon>
        <taxon>Pezizomycotina</taxon>
        <taxon>Sordariomycetes</taxon>
        <taxon>Sordariomycetidae</taxon>
        <taxon>Sordariales</taxon>
        <taxon>Chaetomiaceae</taxon>
        <taxon>Mycothermus</taxon>
    </lineage>
</organism>
<name>A0ABR3VBL7_HUMIN</name>
<accession>A0ABR3VBL7</accession>
<evidence type="ECO:0000256" key="1">
    <source>
        <dbReference type="SAM" id="MobiDB-lite"/>
    </source>
</evidence>
<evidence type="ECO:0008006" key="6">
    <source>
        <dbReference type="Google" id="ProtNLM"/>
    </source>
</evidence>
<dbReference type="Pfam" id="PF13409">
    <property type="entry name" value="GST_N_2"/>
    <property type="match status" value="1"/>
</dbReference>
<dbReference type="EMBL" id="JAZGSY010000168">
    <property type="protein sequence ID" value="KAL1839244.1"/>
    <property type="molecule type" value="Genomic_DNA"/>
</dbReference>
<dbReference type="CDD" id="cd03038">
    <property type="entry name" value="GST_N_etherase_LigE"/>
    <property type="match status" value="1"/>
</dbReference>